<gene>
    <name evidence="13" type="ORF">SAMN05444483_1203</name>
</gene>
<evidence type="ECO:0000256" key="8">
    <source>
        <dbReference type="ARBA" id="ARBA00048370"/>
    </source>
</evidence>
<feature type="compositionally biased region" description="Acidic residues" evidence="10">
    <location>
        <begin position="77"/>
        <end position="92"/>
    </location>
</feature>
<dbReference type="InterPro" id="IPR011053">
    <property type="entry name" value="Single_hybrid_motif"/>
</dbReference>
<comment type="cofactor">
    <cofactor evidence="1 9">
        <name>(R)-lipoate</name>
        <dbReference type="ChEBI" id="CHEBI:83088"/>
    </cofactor>
</comment>
<evidence type="ECO:0000259" key="11">
    <source>
        <dbReference type="PROSITE" id="PS50968"/>
    </source>
</evidence>
<feature type="compositionally biased region" description="Acidic residues" evidence="10">
    <location>
        <begin position="99"/>
        <end position="108"/>
    </location>
</feature>
<dbReference type="PROSITE" id="PS00189">
    <property type="entry name" value="LIPOYL"/>
    <property type="match status" value="1"/>
</dbReference>
<dbReference type="PANTHER" id="PTHR43178:SF2">
    <property type="entry name" value="DIHYDROLIPOYLLYSINE-RESIDUE ACETYLTRANSFERASE COMPONENT OF PYRUVATE DEHYDROGENASE COMPLEX"/>
    <property type="match status" value="1"/>
</dbReference>
<evidence type="ECO:0000256" key="7">
    <source>
        <dbReference type="ARBA" id="ARBA00025211"/>
    </source>
</evidence>
<dbReference type="GO" id="GO:0005737">
    <property type="term" value="C:cytoplasm"/>
    <property type="evidence" value="ECO:0007669"/>
    <property type="project" value="TreeGrafter"/>
</dbReference>
<dbReference type="SUPFAM" id="SSF52777">
    <property type="entry name" value="CoA-dependent acyltransferases"/>
    <property type="match status" value="1"/>
</dbReference>
<evidence type="ECO:0000256" key="1">
    <source>
        <dbReference type="ARBA" id="ARBA00001938"/>
    </source>
</evidence>
<dbReference type="OrthoDB" id="9805770at2"/>
<proteinExistence type="inferred from homology"/>
<keyword evidence="5 9" id="KW-0450">Lipoyl</keyword>
<dbReference type="EMBL" id="FQVT01000020">
    <property type="protein sequence ID" value="SHG64179.1"/>
    <property type="molecule type" value="Genomic_DNA"/>
</dbReference>
<feature type="compositionally biased region" description="Acidic residues" evidence="10">
    <location>
        <begin position="175"/>
        <end position="198"/>
    </location>
</feature>
<evidence type="ECO:0000256" key="5">
    <source>
        <dbReference type="ARBA" id="ARBA00022823"/>
    </source>
</evidence>
<comment type="similarity">
    <text evidence="2 9">Belongs to the 2-oxoacid dehydrogenase family.</text>
</comment>
<dbReference type="GO" id="GO:0006086">
    <property type="term" value="P:pyruvate decarboxylation to acetyl-CoA"/>
    <property type="evidence" value="ECO:0007669"/>
    <property type="project" value="TreeGrafter"/>
</dbReference>
<dbReference type="GO" id="GO:0031405">
    <property type="term" value="F:lipoic acid binding"/>
    <property type="evidence" value="ECO:0007669"/>
    <property type="project" value="TreeGrafter"/>
</dbReference>
<dbReference type="Pfam" id="PF00364">
    <property type="entry name" value="Biotin_lipoyl"/>
    <property type="match status" value="1"/>
</dbReference>
<dbReference type="Gene3D" id="2.40.50.100">
    <property type="match status" value="1"/>
</dbReference>
<comment type="function">
    <text evidence="7">The pyruvate dehydrogenase complex catalyzes the overall conversion of pyruvate to acetyl-CoA and CO(2). It contains multiple copies of three enzymatic components: pyruvate dehydrogenase (E1), dihydrolipoamide acetyltransferase (E2) and lipoamide dehydrogenase (E3).</text>
</comment>
<dbReference type="PROSITE" id="PS51826">
    <property type="entry name" value="PSBD"/>
    <property type="match status" value="1"/>
</dbReference>
<dbReference type="InterPro" id="IPR000089">
    <property type="entry name" value="Biotin_lipoyl"/>
</dbReference>
<evidence type="ECO:0000256" key="2">
    <source>
        <dbReference type="ARBA" id="ARBA00007317"/>
    </source>
</evidence>
<dbReference type="InterPro" id="IPR023213">
    <property type="entry name" value="CAT-like_dom_sf"/>
</dbReference>
<dbReference type="Proteomes" id="UP000183945">
    <property type="component" value="Unassembled WGS sequence"/>
</dbReference>
<dbReference type="SUPFAM" id="SSF47005">
    <property type="entry name" value="Peripheral subunit-binding domain of 2-oxo acid dehydrogenase complex"/>
    <property type="match status" value="1"/>
</dbReference>
<dbReference type="InterPro" id="IPR003016">
    <property type="entry name" value="2-oxoA_DH_lipoyl-BS"/>
</dbReference>
<dbReference type="AlphaFoldDB" id="A0A1M5LHM1"/>
<keyword evidence="14" id="KW-1185">Reference proteome</keyword>
<accession>A0A1M5LHM1</accession>
<evidence type="ECO:0000256" key="4">
    <source>
        <dbReference type="ARBA" id="ARBA00022679"/>
    </source>
</evidence>
<dbReference type="Gene3D" id="4.10.320.10">
    <property type="entry name" value="E3-binding domain"/>
    <property type="match status" value="1"/>
</dbReference>
<dbReference type="GO" id="GO:0004742">
    <property type="term" value="F:dihydrolipoyllysine-residue acetyltransferase activity"/>
    <property type="evidence" value="ECO:0007669"/>
    <property type="project" value="UniProtKB-EC"/>
</dbReference>
<evidence type="ECO:0000259" key="12">
    <source>
        <dbReference type="PROSITE" id="PS51826"/>
    </source>
</evidence>
<dbReference type="STRING" id="1073325.SAMN05444483_1203"/>
<keyword evidence="4 9" id="KW-0808">Transferase</keyword>
<dbReference type="SUPFAM" id="SSF51230">
    <property type="entry name" value="Single hybrid motif"/>
    <property type="match status" value="1"/>
</dbReference>
<comment type="subunit">
    <text evidence="3">Forms a 24-polypeptide structural core with octahedral symmetry.</text>
</comment>
<keyword evidence="6 9" id="KW-0012">Acyltransferase</keyword>
<evidence type="ECO:0000256" key="3">
    <source>
        <dbReference type="ARBA" id="ARBA00011484"/>
    </source>
</evidence>
<dbReference type="CDD" id="cd06849">
    <property type="entry name" value="lipoyl_domain"/>
    <property type="match status" value="1"/>
</dbReference>
<dbReference type="PANTHER" id="PTHR43178">
    <property type="entry name" value="DIHYDROLIPOAMIDE ACETYLTRANSFERASE COMPONENT OF PYRUVATE DEHYDROGENASE COMPLEX"/>
    <property type="match status" value="1"/>
</dbReference>
<sequence length="491" mass="54060">MAKDIKIPQIAEGVETATVNEILVAEGDTIEKDQSLITVESDKASVDIPSPQAGTVKSIKVSEGDEVNVGDVIISLEEADGEEEDEESEDTSEENKKEDEEEAEEDTDSKEKDEKSEEKKKKKSAKKDKEDEEDKASSKDDEDDEDEAEEGKDDDEDEERDKDKKKAKKEQKESESDDAEEKEESEDSEEDENDEEIDAPASPGVRRFARELGVNLSKVKGSGAKGRISKEDVKKHNKQEQAGGSGPGSVSLPDFSKWGETETKALSGIRSATAKNVANAWSAIPHVFQFDESDITEIEEYMEKNKEKAEKAGGHLTITAILVKIAATALRQFPKFNGSIDMENKEMILKKYVHIGVAVDTEKGLLVPVIRNADQKTIIDISKEITELAEKARDGKLSGDEMKGGSFTISNLGGLGGTNFTPLVNYPQVAILGVSRAKKHPVYIEDNLEPRDILPLSLSYDHRMIDGAEGVRFLNWISRALEDPYKALLGV</sequence>
<dbReference type="InterPro" id="IPR036625">
    <property type="entry name" value="E3-bd_dom_sf"/>
</dbReference>
<dbReference type="InterPro" id="IPR050743">
    <property type="entry name" value="2-oxoacid_DH_E2_comp"/>
</dbReference>
<evidence type="ECO:0000313" key="14">
    <source>
        <dbReference type="Proteomes" id="UP000183945"/>
    </source>
</evidence>
<reference evidence="14" key="1">
    <citation type="submission" date="2016-11" db="EMBL/GenBank/DDBJ databases">
        <authorList>
            <person name="Varghese N."/>
            <person name="Submissions S."/>
        </authorList>
    </citation>
    <scope>NUCLEOTIDE SEQUENCE [LARGE SCALE GENOMIC DNA]</scope>
    <source>
        <strain evidence="14">DSM 24579</strain>
    </source>
</reference>
<dbReference type="InterPro" id="IPR004167">
    <property type="entry name" value="PSBD"/>
</dbReference>
<evidence type="ECO:0000313" key="13">
    <source>
        <dbReference type="EMBL" id="SHG64179.1"/>
    </source>
</evidence>
<feature type="compositionally biased region" description="Acidic residues" evidence="10">
    <location>
        <begin position="130"/>
        <end position="160"/>
    </location>
</feature>
<feature type="compositionally biased region" description="Basic and acidic residues" evidence="10">
    <location>
        <begin position="109"/>
        <end position="119"/>
    </location>
</feature>
<feature type="region of interest" description="Disordered" evidence="10">
    <location>
        <begin position="41"/>
        <end position="256"/>
    </location>
</feature>
<feature type="domain" description="Peripheral subunit-binding (PSBD)" evidence="12">
    <location>
        <begin position="200"/>
        <end position="237"/>
    </location>
</feature>
<evidence type="ECO:0000256" key="10">
    <source>
        <dbReference type="SAM" id="MobiDB-lite"/>
    </source>
</evidence>
<comment type="catalytic activity">
    <reaction evidence="8">
        <text>N(6)-[(R)-dihydrolipoyl]-L-lysyl-[protein] + acetyl-CoA = N(6)-[(R)-S(8)-acetyldihydrolipoyl]-L-lysyl-[protein] + CoA</text>
        <dbReference type="Rhea" id="RHEA:17017"/>
        <dbReference type="Rhea" id="RHEA-COMP:10475"/>
        <dbReference type="Rhea" id="RHEA-COMP:10478"/>
        <dbReference type="ChEBI" id="CHEBI:57287"/>
        <dbReference type="ChEBI" id="CHEBI:57288"/>
        <dbReference type="ChEBI" id="CHEBI:83100"/>
        <dbReference type="ChEBI" id="CHEBI:83111"/>
        <dbReference type="EC" id="2.3.1.12"/>
    </reaction>
</comment>
<evidence type="ECO:0000256" key="9">
    <source>
        <dbReference type="RuleBase" id="RU003423"/>
    </source>
</evidence>
<dbReference type="InterPro" id="IPR001078">
    <property type="entry name" value="2-oxoacid_DH_actylTfrase"/>
</dbReference>
<organism evidence="13 14">
    <name type="scientific">Salegentibacter echinorum</name>
    <dbReference type="NCBI Taxonomy" id="1073325"/>
    <lineage>
        <taxon>Bacteria</taxon>
        <taxon>Pseudomonadati</taxon>
        <taxon>Bacteroidota</taxon>
        <taxon>Flavobacteriia</taxon>
        <taxon>Flavobacteriales</taxon>
        <taxon>Flavobacteriaceae</taxon>
        <taxon>Salegentibacter</taxon>
    </lineage>
</organism>
<keyword evidence="13" id="KW-0670">Pyruvate</keyword>
<dbReference type="PROSITE" id="PS50968">
    <property type="entry name" value="BIOTINYL_LIPOYL"/>
    <property type="match status" value="1"/>
</dbReference>
<dbReference type="EC" id="2.3.1.-" evidence="9"/>
<feature type="domain" description="Lipoyl-binding" evidence="11">
    <location>
        <begin position="2"/>
        <end position="77"/>
    </location>
</feature>
<dbReference type="Gene3D" id="3.30.559.10">
    <property type="entry name" value="Chloramphenicol acetyltransferase-like domain"/>
    <property type="match status" value="1"/>
</dbReference>
<dbReference type="FunFam" id="3.30.559.10:FF:000004">
    <property type="entry name" value="Acetyltransferase component of pyruvate dehydrogenase complex"/>
    <property type="match status" value="1"/>
</dbReference>
<evidence type="ECO:0000256" key="6">
    <source>
        <dbReference type="ARBA" id="ARBA00023315"/>
    </source>
</evidence>
<dbReference type="Pfam" id="PF00198">
    <property type="entry name" value="2-oxoacid_dh"/>
    <property type="match status" value="1"/>
</dbReference>
<dbReference type="Pfam" id="PF02817">
    <property type="entry name" value="E3_binding"/>
    <property type="match status" value="1"/>
</dbReference>
<protein>
    <recommendedName>
        <fullName evidence="9">Dihydrolipoamide acetyltransferase component of pyruvate dehydrogenase complex</fullName>
        <ecNumber evidence="9">2.3.1.-</ecNumber>
    </recommendedName>
</protein>
<name>A0A1M5LHM1_SALEC</name>